<dbReference type="Proteomes" id="UP000029015">
    <property type="component" value="Unassembled WGS sequence"/>
</dbReference>
<reference evidence="2 3" key="1">
    <citation type="submission" date="2014-03" db="EMBL/GenBank/DDBJ databases">
        <title>Genomics of Bifidobacteria.</title>
        <authorList>
            <person name="Ventura M."/>
            <person name="Milani C."/>
            <person name="Lugli G.A."/>
        </authorList>
    </citation>
    <scope>NUCLEOTIDE SEQUENCE [LARGE SCALE GENOMIC DNA]</scope>
    <source>
        <strain evidence="2 3">DSM 22766</strain>
    </source>
</reference>
<evidence type="ECO:0000313" key="2">
    <source>
        <dbReference type="EMBL" id="KFI40277.1"/>
    </source>
</evidence>
<dbReference type="STRING" id="1437605.AB656_03505"/>
<organism evidence="2 3">
    <name type="scientific">Bifidobacterium actinocoloniiforme DSM 22766</name>
    <dbReference type="NCBI Taxonomy" id="1437605"/>
    <lineage>
        <taxon>Bacteria</taxon>
        <taxon>Bacillati</taxon>
        <taxon>Actinomycetota</taxon>
        <taxon>Actinomycetes</taxon>
        <taxon>Bifidobacteriales</taxon>
        <taxon>Bifidobacteriaceae</taxon>
        <taxon>Bifidobacterium</taxon>
    </lineage>
</organism>
<keyword evidence="3" id="KW-1185">Reference proteome</keyword>
<dbReference type="OrthoDB" id="3233413at2"/>
<gene>
    <name evidence="2" type="ORF">BACT_0979</name>
</gene>
<dbReference type="KEGG" id="bact:AB656_03505"/>
<evidence type="ECO:0000313" key="3">
    <source>
        <dbReference type="Proteomes" id="UP000029015"/>
    </source>
</evidence>
<dbReference type="SUPFAM" id="SSF140453">
    <property type="entry name" value="EsxAB dimer-like"/>
    <property type="match status" value="1"/>
</dbReference>
<dbReference type="RefSeq" id="WP_033503748.1">
    <property type="nucleotide sequence ID" value="NZ_CP011786.1"/>
</dbReference>
<dbReference type="AlphaFoldDB" id="A0A086Z177"/>
<protein>
    <submittedName>
        <fullName evidence="2">Uncharacterized protein</fullName>
    </submittedName>
</protein>
<evidence type="ECO:0000256" key="1">
    <source>
        <dbReference type="SAM" id="MobiDB-lite"/>
    </source>
</evidence>
<sequence>MRFINRTGPNPLEQGAAGCACHGIVQDSQDIVTQTVRRSQEALNLTETAIGSAQALDWQGQAGEAFRAALGRAAESARGQEGLLEGTAAAASRARS</sequence>
<name>A0A086Z177_9BIFI</name>
<dbReference type="InterPro" id="IPR036689">
    <property type="entry name" value="ESAT-6-like_sf"/>
</dbReference>
<dbReference type="PATRIC" id="fig|1437605.7.peg.725"/>
<proteinExistence type="predicted"/>
<accession>A0A086Z177</accession>
<feature type="region of interest" description="Disordered" evidence="1">
    <location>
        <begin position="77"/>
        <end position="96"/>
    </location>
</feature>
<dbReference type="EMBL" id="JGYK01000001">
    <property type="protein sequence ID" value="KFI40277.1"/>
    <property type="molecule type" value="Genomic_DNA"/>
</dbReference>
<comment type="caution">
    <text evidence="2">The sequence shown here is derived from an EMBL/GenBank/DDBJ whole genome shotgun (WGS) entry which is preliminary data.</text>
</comment>